<proteinExistence type="predicted"/>
<evidence type="ECO:0000313" key="3">
    <source>
        <dbReference type="EMBL" id="GLQ88863.1"/>
    </source>
</evidence>
<evidence type="ECO:0000256" key="1">
    <source>
        <dbReference type="SAM" id="SignalP"/>
    </source>
</evidence>
<keyword evidence="4" id="KW-1185">Reference proteome</keyword>
<accession>A0ABQ5XB43</accession>
<comment type="caution">
    <text evidence="3">The sequence shown here is derived from an EMBL/GenBank/DDBJ whole genome shotgun (WGS) entry which is preliminary data.</text>
</comment>
<evidence type="ECO:0000313" key="4">
    <source>
        <dbReference type="Proteomes" id="UP001156627"/>
    </source>
</evidence>
<dbReference type="Pfam" id="PF04355">
    <property type="entry name" value="BamE"/>
    <property type="match status" value="1"/>
</dbReference>
<feature type="signal peptide" evidence="1">
    <location>
        <begin position="1"/>
        <end position="19"/>
    </location>
</feature>
<organism evidence="3 4">
    <name type="scientific">Dyella flagellata</name>
    <dbReference type="NCBI Taxonomy" id="1867833"/>
    <lineage>
        <taxon>Bacteria</taxon>
        <taxon>Pseudomonadati</taxon>
        <taxon>Pseudomonadota</taxon>
        <taxon>Gammaproteobacteria</taxon>
        <taxon>Lysobacterales</taxon>
        <taxon>Rhodanobacteraceae</taxon>
        <taxon>Dyella</taxon>
    </lineage>
</organism>
<gene>
    <name evidence="3" type="ORF">GCM10007898_24340</name>
</gene>
<feature type="domain" description="Outer membrane protein assembly factor BamE" evidence="2">
    <location>
        <begin position="23"/>
        <end position="71"/>
    </location>
</feature>
<protein>
    <recommendedName>
        <fullName evidence="2">Outer membrane protein assembly factor BamE domain-containing protein</fullName>
    </recommendedName>
</protein>
<evidence type="ECO:0000259" key="2">
    <source>
        <dbReference type="Pfam" id="PF04355"/>
    </source>
</evidence>
<dbReference type="InterPro" id="IPR007450">
    <property type="entry name" value="BamE_dom"/>
</dbReference>
<dbReference type="EMBL" id="BSOA01000022">
    <property type="protein sequence ID" value="GLQ88863.1"/>
    <property type="molecule type" value="Genomic_DNA"/>
</dbReference>
<reference evidence="4" key="1">
    <citation type="journal article" date="2019" name="Int. J. Syst. Evol. Microbiol.">
        <title>The Global Catalogue of Microorganisms (GCM) 10K type strain sequencing project: providing services to taxonomists for standard genome sequencing and annotation.</title>
        <authorList>
            <consortium name="The Broad Institute Genomics Platform"/>
            <consortium name="The Broad Institute Genome Sequencing Center for Infectious Disease"/>
            <person name="Wu L."/>
            <person name="Ma J."/>
        </authorList>
    </citation>
    <scope>NUCLEOTIDE SEQUENCE [LARGE SCALE GENOMIC DNA]</scope>
    <source>
        <strain evidence="4">NBRC 111981</strain>
    </source>
</reference>
<keyword evidence="1" id="KW-0732">Signal</keyword>
<dbReference type="RefSeq" id="WP_284332305.1">
    <property type="nucleotide sequence ID" value="NZ_BSOA01000022.1"/>
</dbReference>
<dbReference type="Proteomes" id="UP001156627">
    <property type="component" value="Unassembled WGS sequence"/>
</dbReference>
<sequence length="102" mass="11203">MKALFVGLMLCLCCLSALADTITDVKTVNSFQRGQTTAAEVKAVLGKPLHEDHNSDGRYVYVYNYDLPNVKNPQSADKKGLMALLFGTDGVFLGLRVYQTTQ</sequence>
<feature type="chain" id="PRO_5047125700" description="Outer membrane protein assembly factor BamE domain-containing protein" evidence="1">
    <location>
        <begin position="20"/>
        <end position="102"/>
    </location>
</feature>
<name>A0ABQ5XB43_9GAMM</name>